<dbReference type="STRING" id="86105.NF27_CD00130"/>
<organism evidence="4 5">
    <name type="scientific">Candidatus Jidaibacter acanthamoebae</name>
    <dbReference type="NCBI Taxonomy" id="86105"/>
    <lineage>
        <taxon>Bacteria</taxon>
        <taxon>Pseudomonadati</taxon>
        <taxon>Pseudomonadota</taxon>
        <taxon>Alphaproteobacteria</taxon>
        <taxon>Rickettsiales</taxon>
        <taxon>Candidatus Midichloriaceae</taxon>
        <taxon>Candidatus Jidaibacter</taxon>
    </lineage>
</organism>
<gene>
    <name evidence="4" type="ORF">NF27_CD00130</name>
</gene>
<dbReference type="GO" id="GO:0016787">
    <property type="term" value="F:hydrolase activity"/>
    <property type="evidence" value="ECO:0007669"/>
    <property type="project" value="UniProtKB-KW"/>
</dbReference>
<dbReference type="InterPro" id="IPR001650">
    <property type="entry name" value="Helicase_C-like"/>
</dbReference>
<dbReference type="InterPro" id="IPR038718">
    <property type="entry name" value="SNF2-like_sf"/>
</dbReference>
<keyword evidence="5" id="KW-1185">Reference proteome</keyword>
<evidence type="ECO:0000313" key="4">
    <source>
        <dbReference type="EMBL" id="KIE06037.1"/>
    </source>
</evidence>
<dbReference type="SUPFAM" id="SSF52540">
    <property type="entry name" value="P-loop containing nucleoside triphosphate hydrolases"/>
    <property type="match status" value="2"/>
</dbReference>
<dbReference type="SMART" id="SM00487">
    <property type="entry name" value="DEXDc"/>
    <property type="match status" value="1"/>
</dbReference>
<keyword evidence="1" id="KW-0378">Hydrolase</keyword>
<dbReference type="Gene3D" id="3.40.50.300">
    <property type="entry name" value="P-loop containing nucleotide triphosphate hydrolases"/>
    <property type="match status" value="1"/>
</dbReference>
<dbReference type="SMART" id="SM00490">
    <property type="entry name" value="HELICc"/>
    <property type="match status" value="1"/>
</dbReference>
<protein>
    <submittedName>
        <fullName evidence="4">Uncharacterized protein</fullName>
    </submittedName>
</protein>
<dbReference type="InterPro" id="IPR049730">
    <property type="entry name" value="SNF2/RAD54-like_C"/>
</dbReference>
<evidence type="ECO:0000259" key="3">
    <source>
        <dbReference type="PROSITE" id="PS51194"/>
    </source>
</evidence>
<dbReference type="Pfam" id="PF00271">
    <property type="entry name" value="Helicase_C"/>
    <property type="match status" value="1"/>
</dbReference>
<dbReference type="EMBL" id="JSWE01000055">
    <property type="protein sequence ID" value="KIE06037.1"/>
    <property type="molecule type" value="Genomic_DNA"/>
</dbReference>
<reference evidence="4 5" key="1">
    <citation type="submission" date="2014-11" db="EMBL/GenBank/DDBJ databases">
        <title>A Rickettsiales Symbiont of Amoebae With Ancient Features.</title>
        <authorList>
            <person name="Schulz F."/>
            <person name="Martijn J."/>
            <person name="Wascher F."/>
            <person name="Kostanjsek R."/>
            <person name="Ettema T.J."/>
            <person name="Horn M."/>
        </authorList>
    </citation>
    <scope>NUCLEOTIDE SEQUENCE [LARGE SCALE GENOMIC DNA]</scope>
    <source>
        <strain evidence="4 5">UWC36</strain>
    </source>
</reference>
<proteinExistence type="predicted"/>
<sequence>MFYYHKQKAMKRSIEEYSKLPDIEKRILQLKSLSRKSISKTDFLKLINTKDVELFLGKKVTNYSINPILDSLVGKKLLTKNLMCNSEILEHVTLEATTGEWREKNKKCFIREGLADVDKLRIGVYFNDIELFREAITGFALNNNIENIIKELKESFESIPMIGDWWSKLLPYLKGYIIASKMYCILNKITLAKQDITIIGDISEEDFIAYDIKFEYIKELFFKFFLLRGELNKLEAIARSMVDNPGKCYAILGIIAFLQDKQEQALENFNISIKLIIKENSRRNISLSGIYGIFHILALLKINDVNSLSNAKQILQYYNTTKARYLKEIRQDWYNKLSETGKYFTIEGELSYLLLGALIRFINLEISKVEVEIGYLLKVNKGNIYNELIAVLVAYWTSYNIEELKENCRKQYTLYKEILPGYAGIILSISRQPESLHYKEVEGDDNPYKVDFTKIVKIKSEWERAIDGLENYFEKEGGKKIQEKRLAWLINIEQYHSKIEPVEQRRQDNGSWSKGKAIALKRLYQGEVEYLTEEDKKAIKAIKPNYYGSYSYYIEEREALIALAGHPLIFDGITGVHVELSKSIPELIVKEIGGNYQIKLSEHSGIGKLRKESEDKYKVSDMPQSALDIEKIIGQELNIPKAAKDRVLTLIQKAASKINVRTELDVLGFDTAPASSNIIVQLVPIDDWTKINIVVKPFGEGYNKPGKGNKSIIIGNKQIVRDFAQEKRNVDELLNNCPTLSKQAHNNYEWKINDPEITLEILYELGNYKRLSNIVIKWPQGKPFDIGKQISFEDLKLEVKGNNQWFDVTGEIEIEEGQVIEMQSLLQMLNKAKGRFIEISDKKFIALTEVFLKRIQELNAGSKINSEGQRVHRLASPLLDEFADKAKSFKGDEFWKKHIERIASSKRYDPKVPTTLEAKLRPYQVEGFNWLSRLSYLGLGGCLADDMGLGKTVQTIAVLLEQAEFGACLVIAPTSVCYMWKEECKKFAPKLNCSNIRGDREEQINALGKMDVLICSYGILYQVGELLIRKEWQTVVLDEAQAIKNFNTQRFKIVTELKAVNRIALTGTPVENHTEELWNLFEFLNPGMLGARQSFQVKYCKAIEQEKSTTVRDTLKKIIQPFVLRRVKEKVLEELPPKTEQTIVIEPNIEERGLYEALRREAIEKIKNLEHMSAVKKRFGILAEITRLRRACCASSLVNDKIVLKNSKLEMLDRIIEELRENKHRALIFSQYVDYLKIVKNRLEQNKISYQYLDGSVVKHLRQKRVEAFQSGEGEVFLISLKAGGIGLNLTAANYVIHLDPWWNPAVEDQASDRAHRMGQKNSVTVYRLVMKDTIEEKIIKMHENKRELALSLLSGSDRSASLNEDELLQWITR</sequence>
<comment type="caution">
    <text evidence="4">The sequence shown here is derived from an EMBL/GenBank/DDBJ whole genome shotgun (WGS) entry which is preliminary data.</text>
</comment>
<name>A0A0C1MV63_9RICK</name>
<dbReference type="InterPro" id="IPR027417">
    <property type="entry name" value="P-loop_NTPase"/>
</dbReference>
<dbReference type="PROSITE" id="PS51194">
    <property type="entry name" value="HELICASE_CTER"/>
    <property type="match status" value="1"/>
</dbReference>
<feature type="domain" description="Helicase ATP-binding" evidence="2">
    <location>
        <begin position="932"/>
        <end position="1087"/>
    </location>
</feature>
<evidence type="ECO:0000256" key="1">
    <source>
        <dbReference type="ARBA" id="ARBA00022801"/>
    </source>
</evidence>
<dbReference type="PROSITE" id="PS51192">
    <property type="entry name" value="HELICASE_ATP_BIND_1"/>
    <property type="match status" value="1"/>
</dbReference>
<evidence type="ECO:0000259" key="2">
    <source>
        <dbReference type="PROSITE" id="PS51192"/>
    </source>
</evidence>
<dbReference type="PATRIC" id="fig|86105.3.peg.225"/>
<dbReference type="Gene3D" id="3.40.50.10810">
    <property type="entry name" value="Tandem AAA-ATPase domain"/>
    <property type="match status" value="1"/>
</dbReference>
<accession>A0A0C1MV63</accession>
<dbReference type="PANTHER" id="PTHR10799">
    <property type="entry name" value="SNF2/RAD54 HELICASE FAMILY"/>
    <property type="match status" value="1"/>
</dbReference>
<dbReference type="GO" id="GO:0005524">
    <property type="term" value="F:ATP binding"/>
    <property type="evidence" value="ECO:0007669"/>
    <property type="project" value="InterPro"/>
</dbReference>
<dbReference type="GO" id="GO:0004386">
    <property type="term" value="F:helicase activity"/>
    <property type="evidence" value="ECO:0007669"/>
    <property type="project" value="UniProtKB-KW"/>
</dbReference>
<dbReference type="InterPro" id="IPR000330">
    <property type="entry name" value="SNF2_N"/>
</dbReference>
<dbReference type="Pfam" id="PF00176">
    <property type="entry name" value="SNF2-rel_dom"/>
    <property type="match status" value="1"/>
</dbReference>
<feature type="domain" description="Helicase C-terminal" evidence="3">
    <location>
        <begin position="1211"/>
        <end position="1369"/>
    </location>
</feature>
<dbReference type="CDD" id="cd18793">
    <property type="entry name" value="SF2_C_SNF"/>
    <property type="match status" value="1"/>
</dbReference>
<dbReference type="InterPro" id="IPR014001">
    <property type="entry name" value="Helicase_ATP-bd"/>
</dbReference>
<evidence type="ECO:0000313" key="5">
    <source>
        <dbReference type="Proteomes" id="UP000031258"/>
    </source>
</evidence>
<dbReference type="Proteomes" id="UP000031258">
    <property type="component" value="Unassembled WGS sequence"/>
</dbReference>